<dbReference type="SUPFAM" id="SSF50630">
    <property type="entry name" value="Acid proteases"/>
    <property type="match status" value="1"/>
</dbReference>
<name>A0AAW1GRV3_SAPOF</name>
<evidence type="ECO:0000313" key="4">
    <source>
        <dbReference type="Proteomes" id="UP001443914"/>
    </source>
</evidence>
<evidence type="ECO:0000259" key="2">
    <source>
        <dbReference type="Pfam" id="PF19259"/>
    </source>
</evidence>
<protein>
    <recommendedName>
        <fullName evidence="2">Ty3 transposon capsid-like protein domain-containing protein</fullName>
    </recommendedName>
</protein>
<reference evidence="3" key="1">
    <citation type="submission" date="2024-03" db="EMBL/GenBank/DDBJ databases">
        <title>WGS assembly of Saponaria officinalis var. Norfolk2.</title>
        <authorList>
            <person name="Jenkins J."/>
            <person name="Shu S."/>
            <person name="Grimwood J."/>
            <person name="Barry K."/>
            <person name="Goodstein D."/>
            <person name="Schmutz J."/>
            <person name="Leebens-Mack J."/>
            <person name="Osbourn A."/>
        </authorList>
    </citation>
    <scope>NUCLEOTIDE SEQUENCE [LARGE SCALE GENOMIC DNA]</scope>
    <source>
        <strain evidence="3">JIC</strain>
    </source>
</reference>
<dbReference type="InterPro" id="IPR021109">
    <property type="entry name" value="Peptidase_aspartic_dom_sf"/>
</dbReference>
<dbReference type="Pfam" id="PF19259">
    <property type="entry name" value="Ty3_capsid"/>
    <property type="match status" value="1"/>
</dbReference>
<organism evidence="3 4">
    <name type="scientific">Saponaria officinalis</name>
    <name type="common">Common soapwort</name>
    <name type="synonym">Lychnis saponaria</name>
    <dbReference type="NCBI Taxonomy" id="3572"/>
    <lineage>
        <taxon>Eukaryota</taxon>
        <taxon>Viridiplantae</taxon>
        <taxon>Streptophyta</taxon>
        <taxon>Embryophyta</taxon>
        <taxon>Tracheophyta</taxon>
        <taxon>Spermatophyta</taxon>
        <taxon>Magnoliopsida</taxon>
        <taxon>eudicotyledons</taxon>
        <taxon>Gunneridae</taxon>
        <taxon>Pentapetalae</taxon>
        <taxon>Caryophyllales</taxon>
        <taxon>Caryophyllaceae</taxon>
        <taxon>Caryophylleae</taxon>
        <taxon>Saponaria</taxon>
    </lineage>
</organism>
<evidence type="ECO:0000256" key="1">
    <source>
        <dbReference type="SAM" id="MobiDB-lite"/>
    </source>
</evidence>
<accession>A0AAW1GRV3</accession>
<feature type="domain" description="Ty3 transposon capsid-like protein" evidence="2">
    <location>
        <begin position="180"/>
        <end position="353"/>
    </location>
</feature>
<evidence type="ECO:0000313" key="3">
    <source>
        <dbReference type="EMBL" id="KAK9665653.1"/>
    </source>
</evidence>
<dbReference type="InterPro" id="IPR045358">
    <property type="entry name" value="Ty3_capsid"/>
</dbReference>
<dbReference type="Gene3D" id="2.40.70.10">
    <property type="entry name" value="Acid Proteases"/>
    <property type="match status" value="1"/>
</dbReference>
<feature type="region of interest" description="Disordered" evidence="1">
    <location>
        <begin position="776"/>
        <end position="799"/>
    </location>
</feature>
<sequence length="799" mass="90446">MLYMDFLLPLFQLIYLLVGLCLTRAKIVGLARVAHALFILPKSKDVTSGIRAGFARVYHQKENGKEWKGSSVWDDGQRRVLPTDNVRVATKASPDVESRFVKIEQGLDAQQNVMIGLLRRVKALEYASTPKAIDKGHVLKMIDGLTETYKEMKAELVDLRIRSINNGLNMGTSMTKVPAPPKYGGKRNSKEIDNFLWSMEHHFKNIHITSEEAKINMVTLYLIGDAILWWRRRESDIRRKVCTISTWDEFKIDFKKQFYPGNATEIALKKLRRLKQTRTIREYVMQYTTLLLEIDGIPDHMSLLYFMDGLQHWAERELRRRNVKTLNEAINFAESLDDIYVKPKKTFARNRTTIKRKGGGESFPNHKPKKVSFKTKDKPKEKSYSRRDAKCFLCSGPHFIRDCPTKQKWNATAQAYIPDKNKSEGEARMGALRLLNNMSKGGDGQPTKDNDLMFVAAEVNGSPSIAMLDSGATHNFVTKNEATRLGIKYEHESGDLKAVNSASMPIHGVAHGVPLQLKNWKGTVDFTVVTMDDHSVILGLEFIRATAPVTIEENGAVTIEGRVRVPLVSRKALPNAHKLSTLRAKKSQEKSDFRRKGVGASIVELDETQVEGDVTQPTQEQNDEQAPIQETSIEVSDVLPFNSLWTTQGRINGVKATISMDPRALHNVLSIKRANRSNIKYSYVKTTIKPEGHDENLECRMAYNVPIQLGEWLGVADFMIAAIKDDEVLLGAKCLTSIGSWKWTPEYLNLSVDQRSFDIKIREKNDSTRIPCRYVTTRGPTTRDNIGTNSSKEEETEQT</sequence>
<dbReference type="Proteomes" id="UP001443914">
    <property type="component" value="Unassembled WGS sequence"/>
</dbReference>
<dbReference type="EMBL" id="JBDFQZ010000014">
    <property type="protein sequence ID" value="KAK9665653.1"/>
    <property type="molecule type" value="Genomic_DNA"/>
</dbReference>
<dbReference type="CDD" id="cd00303">
    <property type="entry name" value="retropepsin_like"/>
    <property type="match status" value="1"/>
</dbReference>
<feature type="region of interest" description="Disordered" evidence="1">
    <location>
        <begin position="606"/>
        <end position="627"/>
    </location>
</feature>
<feature type="compositionally biased region" description="Polar residues" evidence="1">
    <location>
        <begin position="778"/>
        <end position="790"/>
    </location>
</feature>
<proteinExistence type="predicted"/>
<keyword evidence="4" id="KW-1185">Reference proteome</keyword>
<feature type="region of interest" description="Disordered" evidence="1">
    <location>
        <begin position="353"/>
        <end position="382"/>
    </location>
</feature>
<dbReference type="Pfam" id="PF13975">
    <property type="entry name" value="gag-asp_proteas"/>
    <property type="match status" value="1"/>
</dbReference>
<comment type="caution">
    <text evidence="3">The sequence shown here is derived from an EMBL/GenBank/DDBJ whole genome shotgun (WGS) entry which is preliminary data.</text>
</comment>
<dbReference type="AlphaFoldDB" id="A0AAW1GRV3"/>
<dbReference type="PANTHER" id="PTHR12917:SF18">
    <property type="entry name" value="DNA DAMAGE-INDUCIBLE PROTEIN 1-LIKE"/>
    <property type="match status" value="1"/>
</dbReference>
<dbReference type="PANTHER" id="PTHR12917">
    <property type="entry name" value="ASPARTYL PROTEASE DDI-RELATED"/>
    <property type="match status" value="1"/>
</dbReference>
<gene>
    <name evidence="3" type="ORF">RND81_14G126600</name>
</gene>